<dbReference type="Gene3D" id="1.10.238.10">
    <property type="entry name" value="EF-hand"/>
    <property type="match status" value="1"/>
</dbReference>
<feature type="domain" description="EF-hand" evidence="4">
    <location>
        <begin position="44"/>
        <end position="79"/>
    </location>
</feature>
<gene>
    <name evidence="5" type="ORF">PTSG_02233</name>
</gene>
<feature type="domain" description="EF-hand" evidence="4">
    <location>
        <begin position="4"/>
        <end position="39"/>
    </location>
</feature>
<evidence type="ECO:0000313" key="6">
    <source>
        <dbReference type="Proteomes" id="UP000007799"/>
    </source>
</evidence>
<sequence length="583" mass="64632">MAEPVDVRARAVFQEADRDGNGHLSKREIKRVMQKNKELKQELLGDMGWHDLWQVLDADQSKTIELEELVNYMSKRATNNAMHKMQHPQSVHGTAHHRAKVPLTQNQNELEGAVISAQSATTTTTTTAGKGRSNANTGNAAVLHSKTHRPQDPQAMLDVLHAGQPVLMTPEQRGRSNYLSDESGFLSSHEHTPTGGGSRSPQEQEEARHFKGTASTAATTTAAQGEEQVDVEDVSLEVQDETPPLNTSPINLQAQQASRKMQYFDIDDMGASGAFSSAAPFRRRDDQDEHLIDTREVSSVASHGSSEFINFELDDSELDMYEGEGADTRSRHPHIRRRHRGRRHRDRRKPRTRPVPLLTRVLGFLAALFVLGLHVAILGATAVIGALTGTLHRTELEDEEDAQQEEQAMEVARAMTTTSSATLTTRLVTEHPPQQQHQQHQQHQQQRQQQQQHQQHQQQQRQGQRGLFAKIAIARDNWVLAAKDALLSLIDTLSTAIMRAAHVTPNAAVRHAKQRVRSIKASARSTVANIFRKTEDRVKRMAGAVVGFLCLCVAVYAGILLSIGATVLNITRTLLRGGQRATA</sequence>
<dbReference type="GO" id="GO:0005509">
    <property type="term" value="F:calcium ion binding"/>
    <property type="evidence" value="ECO:0007669"/>
    <property type="project" value="InterPro"/>
</dbReference>
<feature type="compositionally biased region" description="Low complexity" evidence="2">
    <location>
        <begin position="434"/>
        <end position="461"/>
    </location>
</feature>
<accession>F2U1L3</accession>
<dbReference type="GO" id="GO:0005634">
    <property type="term" value="C:nucleus"/>
    <property type="evidence" value="ECO:0007669"/>
    <property type="project" value="TreeGrafter"/>
</dbReference>
<dbReference type="Proteomes" id="UP000007799">
    <property type="component" value="Unassembled WGS sequence"/>
</dbReference>
<keyword evidence="3" id="KW-0812">Transmembrane</keyword>
<dbReference type="SMART" id="SM00054">
    <property type="entry name" value="EFh"/>
    <property type="match status" value="2"/>
</dbReference>
<dbReference type="PANTHER" id="PTHR14312:SF1">
    <property type="entry name" value="BASIC-LEUCINE ZIPPER TRANSCRIPTION FACTOR A"/>
    <property type="match status" value="1"/>
</dbReference>
<dbReference type="AlphaFoldDB" id="F2U1L3"/>
<keyword evidence="3" id="KW-0472">Membrane</keyword>
<keyword evidence="6" id="KW-1185">Reference proteome</keyword>
<evidence type="ECO:0000256" key="2">
    <source>
        <dbReference type="SAM" id="MobiDB-lite"/>
    </source>
</evidence>
<dbReference type="PROSITE" id="PS50222">
    <property type="entry name" value="EF_HAND_2"/>
    <property type="match status" value="2"/>
</dbReference>
<keyword evidence="1" id="KW-0106">Calcium</keyword>
<feature type="region of interest" description="Disordered" evidence="2">
    <location>
        <begin position="324"/>
        <end position="352"/>
    </location>
</feature>
<proteinExistence type="predicted"/>
<protein>
    <recommendedName>
        <fullName evidence="4">EF-hand domain-containing protein</fullName>
    </recommendedName>
</protein>
<keyword evidence="3" id="KW-1133">Transmembrane helix</keyword>
<dbReference type="InterPro" id="IPR018247">
    <property type="entry name" value="EF_Hand_1_Ca_BS"/>
</dbReference>
<dbReference type="PROSITE" id="PS00018">
    <property type="entry name" value="EF_HAND_1"/>
    <property type="match status" value="2"/>
</dbReference>
<evidence type="ECO:0000313" key="5">
    <source>
        <dbReference type="EMBL" id="EGD81515.1"/>
    </source>
</evidence>
<dbReference type="InterPro" id="IPR011992">
    <property type="entry name" value="EF-hand-dom_pair"/>
</dbReference>
<feature type="compositionally biased region" description="Low complexity" evidence="2">
    <location>
        <begin position="213"/>
        <end position="223"/>
    </location>
</feature>
<reference evidence="5" key="1">
    <citation type="submission" date="2009-08" db="EMBL/GenBank/DDBJ databases">
        <title>Annotation of Salpingoeca rosetta.</title>
        <authorList>
            <consortium name="The Broad Institute Genome Sequencing Platform"/>
            <person name="Russ C."/>
            <person name="Cuomo C."/>
            <person name="Burger G."/>
            <person name="Gray M.W."/>
            <person name="Holland P.W.H."/>
            <person name="King N."/>
            <person name="Lang F.B.F."/>
            <person name="Roger A.J."/>
            <person name="Ruiz-Trillo I."/>
            <person name="Young S.K."/>
            <person name="Zeng Q."/>
            <person name="Gargeya S."/>
            <person name="Alvarado L."/>
            <person name="Berlin A."/>
            <person name="Chapman S.B."/>
            <person name="Chen Z."/>
            <person name="Freedman E."/>
            <person name="Gellesch M."/>
            <person name="Goldberg J."/>
            <person name="Griggs A."/>
            <person name="Gujja S."/>
            <person name="Heilman E."/>
            <person name="Heiman D."/>
            <person name="Howarth C."/>
            <person name="Mehta T."/>
            <person name="Neiman D."/>
            <person name="Pearson M."/>
            <person name="Roberts A."/>
            <person name="Saif S."/>
            <person name="Shea T."/>
            <person name="Shenoy N."/>
            <person name="Sisk P."/>
            <person name="Stolte C."/>
            <person name="Sykes S."/>
            <person name="White J."/>
            <person name="Yandava C."/>
            <person name="Haas B."/>
            <person name="Nusbaum C."/>
            <person name="Birren B."/>
        </authorList>
    </citation>
    <scope>NUCLEOTIDE SEQUENCE</scope>
    <source>
        <strain evidence="5">ATCC 50818</strain>
    </source>
</reference>
<dbReference type="KEGG" id="sre:PTSG_02233"/>
<organism evidence="5 6">
    <name type="scientific">Salpingoeca rosetta (strain ATCC 50818 / BSB-021)</name>
    <dbReference type="NCBI Taxonomy" id="946362"/>
    <lineage>
        <taxon>Eukaryota</taxon>
        <taxon>Choanoflagellata</taxon>
        <taxon>Craspedida</taxon>
        <taxon>Salpingoecidae</taxon>
        <taxon>Salpingoeca</taxon>
    </lineage>
</organism>
<dbReference type="GeneID" id="16077312"/>
<dbReference type="PANTHER" id="PTHR14312">
    <property type="entry name" value="CREB/ATF BZIP TRANSCRIPTION FACTOR"/>
    <property type="match status" value="1"/>
</dbReference>
<dbReference type="SUPFAM" id="SSF47473">
    <property type="entry name" value="EF-hand"/>
    <property type="match status" value="1"/>
</dbReference>
<feature type="compositionally biased region" description="Acidic residues" evidence="2">
    <location>
        <begin position="397"/>
        <end position="408"/>
    </location>
</feature>
<feature type="transmembrane region" description="Helical" evidence="3">
    <location>
        <begin position="361"/>
        <end position="387"/>
    </location>
</feature>
<feature type="transmembrane region" description="Helical" evidence="3">
    <location>
        <begin position="542"/>
        <end position="568"/>
    </location>
</feature>
<feature type="region of interest" description="Disordered" evidence="2">
    <location>
        <begin position="430"/>
        <end position="461"/>
    </location>
</feature>
<dbReference type="InterPro" id="IPR002048">
    <property type="entry name" value="EF_hand_dom"/>
</dbReference>
<dbReference type="RefSeq" id="XP_004996719.1">
    <property type="nucleotide sequence ID" value="XM_004996662.1"/>
</dbReference>
<dbReference type="CDD" id="cd00051">
    <property type="entry name" value="EFh"/>
    <property type="match status" value="1"/>
</dbReference>
<feature type="region of interest" description="Disordered" evidence="2">
    <location>
        <begin position="397"/>
        <end position="417"/>
    </location>
</feature>
<feature type="region of interest" description="Disordered" evidence="2">
    <location>
        <begin position="169"/>
        <end position="229"/>
    </location>
</feature>
<feature type="compositionally biased region" description="Basic residues" evidence="2">
    <location>
        <begin position="331"/>
        <end position="352"/>
    </location>
</feature>
<dbReference type="GO" id="GO:0010468">
    <property type="term" value="P:regulation of gene expression"/>
    <property type="evidence" value="ECO:0007669"/>
    <property type="project" value="TreeGrafter"/>
</dbReference>
<dbReference type="EMBL" id="GL832959">
    <property type="protein sequence ID" value="EGD81515.1"/>
    <property type="molecule type" value="Genomic_DNA"/>
</dbReference>
<evidence type="ECO:0000256" key="1">
    <source>
        <dbReference type="ARBA" id="ARBA00022837"/>
    </source>
</evidence>
<name>F2U1L3_SALR5</name>
<feature type="region of interest" description="Disordered" evidence="2">
    <location>
        <begin position="118"/>
        <end position="138"/>
    </location>
</feature>
<dbReference type="InParanoid" id="F2U1L3"/>
<evidence type="ECO:0000259" key="4">
    <source>
        <dbReference type="PROSITE" id="PS50222"/>
    </source>
</evidence>
<evidence type="ECO:0000256" key="3">
    <source>
        <dbReference type="SAM" id="Phobius"/>
    </source>
</evidence>
<dbReference type="GO" id="GO:0043565">
    <property type="term" value="F:sequence-specific DNA binding"/>
    <property type="evidence" value="ECO:0007669"/>
    <property type="project" value="TreeGrafter"/>
</dbReference>